<feature type="transmembrane region" description="Helical" evidence="7">
    <location>
        <begin position="70"/>
        <end position="87"/>
    </location>
</feature>
<evidence type="ECO:0000313" key="9">
    <source>
        <dbReference type="Proteomes" id="UP001500552"/>
    </source>
</evidence>
<keyword evidence="6 7" id="KW-0472">Membrane</keyword>
<comment type="similarity">
    <text evidence="2 7">Belongs to the UPF0056 (MarC) family.</text>
</comment>
<evidence type="ECO:0000256" key="3">
    <source>
        <dbReference type="ARBA" id="ARBA00022475"/>
    </source>
</evidence>
<feature type="transmembrane region" description="Helical" evidence="7">
    <location>
        <begin position="107"/>
        <end position="124"/>
    </location>
</feature>
<sequence length="206" mass="23117">MIAAIVSFLVMLNPFALFLYLKPIMKDLSDADFRSVFLKASTISFCIYMVFLLFGDLVFQKVFRINFESFRIFGGIVLFSFSYMFIVQGKKAFIQIKGDLHDLASEIALPFMVGAGTISLTVLMSEQLQLWQGAVALALIMLLNYLTIMGLKQVRRAMRSQKFQTAFDKIMELLLRINGFFLGAIGVDMVVTGVSNLMLAAGQTQQ</sequence>
<dbReference type="RefSeq" id="WP_345161749.1">
    <property type="nucleotide sequence ID" value="NZ_BAABHC010000029.1"/>
</dbReference>
<reference evidence="9" key="1">
    <citation type="journal article" date="2019" name="Int. J. Syst. Evol. Microbiol.">
        <title>The Global Catalogue of Microorganisms (GCM) 10K type strain sequencing project: providing services to taxonomists for standard genome sequencing and annotation.</title>
        <authorList>
            <consortium name="The Broad Institute Genomics Platform"/>
            <consortium name="The Broad Institute Genome Sequencing Center for Infectious Disease"/>
            <person name="Wu L."/>
            <person name="Ma J."/>
        </authorList>
    </citation>
    <scope>NUCLEOTIDE SEQUENCE [LARGE SCALE GENOMIC DNA]</scope>
    <source>
        <strain evidence="9">JCM 17926</strain>
    </source>
</reference>
<dbReference type="PANTHER" id="PTHR33508">
    <property type="entry name" value="UPF0056 MEMBRANE PROTEIN YHCE"/>
    <property type="match status" value="1"/>
</dbReference>
<dbReference type="Pfam" id="PF01914">
    <property type="entry name" value="MarC"/>
    <property type="match status" value="1"/>
</dbReference>
<dbReference type="InterPro" id="IPR002771">
    <property type="entry name" value="Multi_antbiot-R_MarC"/>
</dbReference>
<dbReference type="Proteomes" id="UP001500552">
    <property type="component" value="Unassembled WGS sequence"/>
</dbReference>
<keyword evidence="4 7" id="KW-0812">Transmembrane</keyword>
<comment type="caution">
    <text evidence="8">The sequence shown here is derived from an EMBL/GenBank/DDBJ whole genome shotgun (WGS) entry which is preliminary data.</text>
</comment>
<feature type="transmembrane region" description="Helical" evidence="7">
    <location>
        <begin position="173"/>
        <end position="199"/>
    </location>
</feature>
<evidence type="ECO:0000256" key="2">
    <source>
        <dbReference type="ARBA" id="ARBA00009784"/>
    </source>
</evidence>
<keyword evidence="9" id="KW-1185">Reference proteome</keyword>
<comment type="subcellular location">
    <subcellularLocation>
        <location evidence="1 7">Cell membrane</location>
        <topology evidence="1 7">Multi-pass membrane protein</topology>
    </subcellularLocation>
</comment>
<evidence type="ECO:0000256" key="6">
    <source>
        <dbReference type="ARBA" id="ARBA00023136"/>
    </source>
</evidence>
<name>A0ABP8M090_9BACT</name>
<feature type="transmembrane region" description="Helical" evidence="7">
    <location>
        <begin position="130"/>
        <end position="152"/>
    </location>
</feature>
<accession>A0ABP8M090</accession>
<evidence type="ECO:0000256" key="1">
    <source>
        <dbReference type="ARBA" id="ARBA00004651"/>
    </source>
</evidence>
<gene>
    <name evidence="8" type="ORF">GCM10023188_40460</name>
</gene>
<keyword evidence="5 7" id="KW-1133">Transmembrane helix</keyword>
<protein>
    <recommendedName>
        <fullName evidence="7">UPF0056 membrane protein</fullName>
    </recommendedName>
</protein>
<proteinExistence type="inferred from homology"/>
<dbReference type="EMBL" id="BAABHC010000029">
    <property type="protein sequence ID" value="GAA4441663.1"/>
    <property type="molecule type" value="Genomic_DNA"/>
</dbReference>
<evidence type="ECO:0000256" key="4">
    <source>
        <dbReference type="ARBA" id="ARBA00022692"/>
    </source>
</evidence>
<keyword evidence="3" id="KW-1003">Cell membrane</keyword>
<feature type="transmembrane region" description="Helical" evidence="7">
    <location>
        <begin position="6"/>
        <end position="24"/>
    </location>
</feature>
<evidence type="ECO:0000313" key="8">
    <source>
        <dbReference type="EMBL" id="GAA4441663.1"/>
    </source>
</evidence>
<dbReference type="PANTHER" id="PTHR33508:SF1">
    <property type="entry name" value="UPF0056 MEMBRANE PROTEIN YHCE"/>
    <property type="match status" value="1"/>
</dbReference>
<evidence type="ECO:0000256" key="5">
    <source>
        <dbReference type="ARBA" id="ARBA00022989"/>
    </source>
</evidence>
<evidence type="ECO:0000256" key="7">
    <source>
        <dbReference type="RuleBase" id="RU362048"/>
    </source>
</evidence>
<feature type="transmembrane region" description="Helical" evidence="7">
    <location>
        <begin position="36"/>
        <end position="58"/>
    </location>
</feature>
<organism evidence="8 9">
    <name type="scientific">Pontibacter saemangeumensis</name>
    <dbReference type="NCBI Taxonomy" id="1084525"/>
    <lineage>
        <taxon>Bacteria</taxon>
        <taxon>Pseudomonadati</taxon>
        <taxon>Bacteroidota</taxon>
        <taxon>Cytophagia</taxon>
        <taxon>Cytophagales</taxon>
        <taxon>Hymenobacteraceae</taxon>
        <taxon>Pontibacter</taxon>
    </lineage>
</organism>